<protein>
    <submittedName>
        <fullName evidence="1">Uncharacterized protein</fullName>
    </submittedName>
</protein>
<dbReference type="RefSeq" id="WP_122265172.1">
    <property type="nucleotide sequence ID" value="NZ_CAXYLJ010000041.1"/>
</dbReference>
<dbReference type="Proteomes" id="UP000284689">
    <property type="component" value="Unassembled WGS sequence"/>
</dbReference>
<evidence type="ECO:0000313" key="2">
    <source>
        <dbReference type="Proteomes" id="UP000284689"/>
    </source>
</evidence>
<evidence type="ECO:0000313" key="1">
    <source>
        <dbReference type="EMBL" id="RHD42403.1"/>
    </source>
</evidence>
<sequence>MFLERFEERYDNISFDGGEIDPDTFEWGHYTLNDFDNALSDLDYNDPMSFFDVARRLEAVIAREEETETNHPVGGCQITNPINIK</sequence>
<name>A0A414F7I0_9BACE</name>
<accession>A0A414F7I0</accession>
<proteinExistence type="predicted"/>
<comment type="caution">
    <text evidence="1">The sequence shown here is derived from an EMBL/GenBank/DDBJ whole genome shotgun (WGS) entry which is preliminary data.</text>
</comment>
<dbReference type="EMBL" id="QSJD01000051">
    <property type="protein sequence ID" value="RHD42403.1"/>
    <property type="molecule type" value="Genomic_DNA"/>
</dbReference>
<reference evidence="1 2" key="1">
    <citation type="submission" date="2018-08" db="EMBL/GenBank/DDBJ databases">
        <title>A genome reference for cultivated species of the human gut microbiota.</title>
        <authorList>
            <person name="Zou Y."/>
            <person name="Xue W."/>
            <person name="Luo G."/>
        </authorList>
    </citation>
    <scope>NUCLEOTIDE SEQUENCE [LARGE SCALE GENOMIC DNA]</scope>
    <source>
        <strain evidence="1 2">AM31-16AC</strain>
    </source>
</reference>
<organism evidence="1 2">
    <name type="scientific">Bacteroides caccae</name>
    <dbReference type="NCBI Taxonomy" id="47678"/>
    <lineage>
        <taxon>Bacteria</taxon>
        <taxon>Pseudomonadati</taxon>
        <taxon>Bacteroidota</taxon>
        <taxon>Bacteroidia</taxon>
        <taxon>Bacteroidales</taxon>
        <taxon>Bacteroidaceae</taxon>
        <taxon>Bacteroides</taxon>
    </lineage>
</organism>
<gene>
    <name evidence="1" type="ORF">DW794_20485</name>
</gene>
<dbReference type="AlphaFoldDB" id="A0A414F7I0"/>